<sequence length="201" mass="22408">MTRKPTTTPSNSTFTTTPSRLTLFWLLVSLPLVIWDTLYVLLRPHTMPGGALHYPLWAPYELYGRVDYVYGWKAWNERNGFTAAQGMMNALETVMYLVYAWGVLGGGDGKGEGRRGATMLLVGFSAAVMTLSKTVLYWLNEYYSGFDNIGHNSTFDLILLWIIPNGAWLVFPSVMIYTLGSEIIDGLAGPSTTTDRSTKVE</sequence>
<comment type="caution">
    <text evidence="2">The sequence shown here is derived from an EMBL/GenBank/DDBJ whole genome shotgun (WGS) entry which is preliminary data.</text>
</comment>
<keyword evidence="1" id="KW-1133">Transmembrane helix</keyword>
<organism evidence="2 3">
    <name type="scientific">Neurospora intermedia</name>
    <dbReference type="NCBI Taxonomy" id="5142"/>
    <lineage>
        <taxon>Eukaryota</taxon>
        <taxon>Fungi</taxon>
        <taxon>Dikarya</taxon>
        <taxon>Ascomycota</taxon>
        <taxon>Pezizomycotina</taxon>
        <taxon>Sordariomycetes</taxon>
        <taxon>Sordariomycetidae</taxon>
        <taxon>Sordariales</taxon>
        <taxon>Sordariaceae</taxon>
        <taxon>Neurospora</taxon>
    </lineage>
</organism>
<dbReference type="PANTHER" id="PTHR37919">
    <property type="entry name" value="PROTEIN CBG05606"/>
    <property type="match status" value="1"/>
</dbReference>
<evidence type="ECO:0000313" key="2">
    <source>
        <dbReference type="EMBL" id="KAL0473318.1"/>
    </source>
</evidence>
<feature type="transmembrane region" description="Helical" evidence="1">
    <location>
        <begin position="116"/>
        <end position="138"/>
    </location>
</feature>
<evidence type="ECO:0000256" key="1">
    <source>
        <dbReference type="SAM" id="Phobius"/>
    </source>
</evidence>
<name>A0ABR3DKW3_NEUIN</name>
<gene>
    <name evidence="2" type="ORF">QR685DRAFT_434932</name>
</gene>
<reference evidence="2 3" key="1">
    <citation type="submission" date="2023-09" db="EMBL/GenBank/DDBJ databases">
        <title>Multi-omics analysis of a traditional fermented food reveals byproduct-associated fungal strains for waste-to-food upcycling.</title>
        <authorList>
            <consortium name="Lawrence Berkeley National Laboratory"/>
            <person name="Rekdal V.M."/>
            <person name="Villalobos-Escobedo J.M."/>
            <person name="Rodriguez-Valeron N."/>
            <person name="Garcia M.O."/>
            <person name="Vasquez D.P."/>
            <person name="Damayanti I."/>
            <person name="Sorensen P.M."/>
            <person name="Baidoo E.E."/>
            <person name="De Carvalho A.C."/>
            <person name="Riley R."/>
            <person name="Lipzen A."/>
            <person name="He G."/>
            <person name="Yan M."/>
            <person name="Haridas S."/>
            <person name="Daum C."/>
            <person name="Yoshinaga Y."/>
            <person name="Ng V."/>
            <person name="Grigoriev I.V."/>
            <person name="Munk R."/>
            <person name="Nuraida L."/>
            <person name="Wijaya C.H."/>
            <person name="Morales P.-C."/>
            <person name="Keasling J.D."/>
        </authorList>
    </citation>
    <scope>NUCLEOTIDE SEQUENCE [LARGE SCALE GENOMIC DNA]</scope>
    <source>
        <strain evidence="2 3">FGSC 2613</strain>
    </source>
</reference>
<dbReference type="Proteomes" id="UP001451303">
    <property type="component" value="Unassembled WGS sequence"/>
</dbReference>
<dbReference type="PANTHER" id="PTHR37919:SF2">
    <property type="entry name" value="EXPERA DOMAIN-CONTAINING PROTEIN"/>
    <property type="match status" value="1"/>
</dbReference>
<evidence type="ECO:0000313" key="3">
    <source>
        <dbReference type="Proteomes" id="UP001451303"/>
    </source>
</evidence>
<keyword evidence="1" id="KW-0812">Transmembrane</keyword>
<evidence type="ECO:0008006" key="4">
    <source>
        <dbReference type="Google" id="ProtNLM"/>
    </source>
</evidence>
<keyword evidence="1" id="KW-0472">Membrane</keyword>
<feature type="transmembrane region" description="Helical" evidence="1">
    <location>
        <begin position="83"/>
        <end position="104"/>
    </location>
</feature>
<accession>A0ABR3DKW3</accession>
<feature type="transmembrane region" description="Helical" evidence="1">
    <location>
        <begin position="21"/>
        <end position="42"/>
    </location>
</feature>
<feature type="transmembrane region" description="Helical" evidence="1">
    <location>
        <begin position="158"/>
        <end position="179"/>
    </location>
</feature>
<protein>
    <recommendedName>
        <fullName evidence="4">EXPERA domain-containing protein</fullName>
    </recommendedName>
</protein>
<dbReference type="EMBL" id="JAVLET010000002">
    <property type="protein sequence ID" value="KAL0473318.1"/>
    <property type="molecule type" value="Genomic_DNA"/>
</dbReference>
<keyword evidence="3" id="KW-1185">Reference proteome</keyword>
<proteinExistence type="predicted"/>